<evidence type="ECO:0000259" key="2">
    <source>
        <dbReference type="Pfam" id="PF15978"/>
    </source>
</evidence>
<dbReference type="Proteomes" id="UP000186102">
    <property type="component" value="Unassembled WGS sequence"/>
</dbReference>
<dbReference type="OrthoDB" id="470139at2"/>
<dbReference type="InterPro" id="IPR032750">
    <property type="entry name" value="TnsD_C"/>
</dbReference>
<name>A0A1Q8QSL2_9FIRM</name>
<gene>
    <name evidence="3" type="ORF">DSOL_3108</name>
</gene>
<feature type="domain" description="TniQ" evidence="1">
    <location>
        <begin position="7"/>
        <end position="159"/>
    </location>
</feature>
<accession>A0A1Q8QSL2</accession>
<evidence type="ECO:0000259" key="1">
    <source>
        <dbReference type="Pfam" id="PF06527"/>
    </source>
</evidence>
<feature type="domain" description="Transposon Tn7 transposition protein TnsD C-terminal" evidence="2">
    <location>
        <begin position="211"/>
        <end position="349"/>
    </location>
</feature>
<dbReference type="STRING" id="1888891.DSOL_3108"/>
<protein>
    <submittedName>
        <fullName evidence="3">Transposon Tn7 transposition protein tnsD</fullName>
    </submittedName>
</protein>
<proteinExistence type="predicted"/>
<sequence>MKNELGFFPTPYEDEDFRSLTYRYHIRSGNLNITKTIEELFNIKTHRLAHFPRNLDYLAERLPEKLFLTTDYFIANHTLLALFLPFLSLDEREKILVEFRCASDRSEIGTRLLSPIVSTLVRYCPTCLIEDFERFRECYIHRVHQYNFVTVCPVHRFNLVTHCPKCGAPLSDSFGRFILMEPTCSCGHYLGDGRRVEVESPTQIQLFNEQLARDVKFVIDNVDKLNVEIFKEKMLRLYSHKGYLASQGMFINTKFSKGFLGLFSEEMLQTVGLDSIYLSNRTALKVLNFNGRPKNQLLHILGMEYLSQSVKGFISSEFTTSPFGAGPWSCKNTYCPDYNRFVIQGIKVVLTKKLNIFLESLLVLAVA</sequence>
<dbReference type="Pfam" id="PF15978">
    <property type="entry name" value="TnsD"/>
    <property type="match status" value="1"/>
</dbReference>
<dbReference type="Pfam" id="PF06527">
    <property type="entry name" value="TniQ"/>
    <property type="match status" value="1"/>
</dbReference>
<organism evidence="3 4">
    <name type="scientific">Desulfosporosinus metallidurans</name>
    <dbReference type="NCBI Taxonomy" id="1888891"/>
    <lineage>
        <taxon>Bacteria</taxon>
        <taxon>Bacillati</taxon>
        <taxon>Bacillota</taxon>
        <taxon>Clostridia</taxon>
        <taxon>Eubacteriales</taxon>
        <taxon>Desulfitobacteriaceae</taxon>
        <taxon>Desulfosporosinus</taxon>
    </lineage>
</organism>
<dbReference type="AlphaFoldDB" id="A0A1Q8QSL2"/>
<evidence type="ECO:0000313" key="4">
    <source>
        <dbReference type="Proteomes" id="UP000186102"/>
    </source>
</evidence>
<comment type="caution">
    <text evidence="3">The sequence shown here is derived from an EMBL/GenBank/DDBJ whole genome shotgun (WGS) entry which is preliminary data.</text>
</comment>
<reference evidence="3 4" key="1">
    <citation type="submission" date="2016-09" db="EMBL/GenBank/DDBJ databases">
        <title>Complete genome of Desulfosporosinus sp. OL.</title>
        <authorList>
            <person name="Mardanov A."/>
            <person name="Beletsky A."/>
            <person name="Panova A."/>
            <person name="Karnachuk O."/>
            <person name="Ravin N."/>
        </authorList>
    </citation>
    <scope>NUCLEOTIDE SEQUENCE [LARGE SCALE GENOMIC DNA]</scope>
    <source>
        <strain evidence="3 4">OL</strain>
    </source>
</reference>
<dbReference type="RefSeq" id="WP_075365639.1">
    <property type="nucleotide sequence ID" value="NZ_MLBF01000025.1"/>
</dbReference>
<evidence type="ECO:0000313" key="3">
    <source>
        <dbReference type="EMBL" id="OLN30343.1"/>
    </source>
</evidence>
<dbReference type="InterPro" id="IPR009492">
    <property type="entry name" value="TniQ"/>
</dbReference>
<dbReference type="EMBL" id="MLBF01000025">
    <property type="protein sequence ID" value="OLN30343.1"/>
    <property type="molecule type" value="Genomic_DNA"/>
</dbReference>
<keyword evidence="4" id="KW-1185">Reference proteome</keyword>